<keyword evidence="1" id="KW-0472">Membrane</keyword>
<reference evidence="3" key="1">
    <citation type="journal article" date="2019" name="Int. J. Syst. Evol. Microbiol.">
        <title>The Global Catalogue of Microorganisms (GCM) 10K type strain sequencing project: providing services to taxonomists for standard genome sequencing and annotation.</title>
        <authorList>
            <consortium name="The Broad Institute Genomics Platform"/>
            <consortium name="The Broad Institute Genome Sequencing Center for Infectious Disease"/>
            <person name="Wu L."/>
            <person name="Ma J."/>
        </authorList>
    </citation>
    <scope>NUCLEOTIDE SEQUENCE [LARGE SCALE GENOMIC DNA]</scope>
    <source>
        <strain evidence="3">JCM 14307</strain>
    </source>
</reference>
<sequence length="43" mass="4580">MSLTDLAGIAGLISAALLALWMLLGAPDLRPNAPTGRHRRNRV</sequence>
<evidence type="ECO:0000256" key="1">
    <source>
        <dbReference type="SAM" id="Phobius"/>
    </source>
</evidence>
<dbReference type="RefSeq" id="WP_344160854.1">
    <property type="nucleotide sequence ID" value="NZ_BAAANF010000022.1"/>
</dbReference>
<dbReference type="EMBL" id="BAAANF010000022">
    <property type="protein sequence ID" value="GAA1709012.1"/>
    <property type="molecule type" value="Genomic_DNA"/>
</dbReference>
<organism evidence="2 3">
    <name type="scientific">Kribbella yunnanensis</name>
    <dbReference type="NCBI Taxonomy" id="190194"/>
    <lineage>
        <taxon>Bacteria</taxon>
        <taxon>Bacillati</taxon>
        <taxon>Actinomycetota</taxon>
        <taxon>Actinomycetes</taxon>
        <taxon>Propionibacteriales</taxon>
        <taxon>Kribbellaceae</taxon>
        <taxon>Kribbella</taxon>
    </lineage>
</organism>
<protein>
    <submittedName>
        <fullName evidence="2">Uncharacterized protein</fullName>
    </submittedName>
</protein>
<dbReference type="Proteomes" id="UP001500280">
    <property type="component" value="Unassembled WGS sequence"/>
</dbReference>
<keyword evidence="3" id="KW-1185">Reference proteome</keyword>
<name>A0ABP4US38_9ACTN</name>
<evidence type="ECO:0000313" key="2">
    <source>
        <dbReference type="EMBL" id="GAA1709012.1"/>
    </source>
</evidence>
<accession>A0ABP4US38</accession>
<proteinExistence type="predicted"/>
<keyword evidence="1" id="KW-1133">Transmembrane helix</keyword>
<gene>
    <name evidence="2" type="ORF">GCM10009745_66140</name>
</gene>
<feature type="transmembrane region" description="Helical" evidence="1">
    <location>
        <begin position="6"/>
        <end position="24"/>
    </location>
</feature>
<keyword evidence="1" id="KW-0812">Transmembrane</keyword>
<comment type="caution">
    <text evidence="2">The sequence shown here is derived from an EMBL/GenBank/DDBJ whole genome shotgun (WGS) entry which is preliminary data.</text>
</comment>
<evidence type="ECO:0000313" key="3">
    <source>
        <dbReference type="Proteomes" id="UP001500280"/>
    </source>
</evidence>